<proteinExistence type="predicted"/>
<keyword evidence="3" id="KW-1185">Reference proteome</keyword>
<feature type="region of interest" description="Disordered" evidence="1">
    <location>
        <begin position="29"/>
        <end position="52"/>
    </location>
</feature>
<name>A0AAV1Z0S4_9ARAC</name>
<feature type="compositionally biased region" description="Polar residues" evidence="1">
    <location>
        <begin position="151"/>
        <end position="165"/>
    </location>
</feature>
<reference evidence="2 3" key="1">
    <citation type="submission" date="2024-04" db="EMBL/GenBank/DDBJ databases">
        <authorList>
            <person name="Rising A."/>
            <person name="Reimegard J."/>
            <person name="Sonavane S."/>
            <person name="Akerstrom W."/>
            <person name="Nylinder S."/>
            <person name="Hedman E."/>
            <person name="Kallberg Y."/>
        </authorList>
    </citation>
    <scope>NUCLEOTIDE SEQUENCE [LARGE SCALE GENOMIC DNA]</scope>
</reference>
<organism evidence="2 3">
    <name type="scientific">Larinioides sclopetarius</name>
    <dbReference type="NCBI Taxonomy" id="280406"/>
    <lineage>
        <taxon>Eukaryota</taxon>
        <taxon>Metazoa</taxon>
        <taxon>Ecdysozoa</taxon>
        <taxon>Arthropoda</taxon>
        <taxon>Chelicerata</taxon>
        <taxon>Arachnida</taxon>
        <taxon>Araneae</taxon>
        <taxon>Araneomorphae</taxon>
        <taxon>Entelegynae</taxon>
        <taxon>Araneoidea</taxon>
        <taxon>Araneidae</taxon>
        <taxon>Larinioides</taxon>
    </lineage>
</organism>
<sequence>SVAFYQLFRLNVSDVSSFDSCIDEIAPSTSQPFTADNHTQHDVQPDSNKEEKREKLIKAFRDTLEKFDPSGPVMEKALMRLKKISSERQCETLLATLGNNVSLKKNSGVTIKVQPTSIARRAAGVTKGSKRLACGRPANGLQASKKRKHSLSQNIKMNQPNAKKH</sequence>
<accession>A0AAV1Z0S4</accession>
<comment type="caution">
    <text evidence="2">The sequence shown here is derived from an EMBL/GenBank/DDBJ whole genome shotgun (WGS) entry which is preliminary data.</text>
</comment>
<dbReference type="EMBL" id="CAXIEN010000016">
    <property type="protein sequence ID" value="CAL1265158.1"/>
    <property type="molecule type" value="Genomic_DNA"/>
</dbReference>
<dbReference type="Proteomes" id="UP001497382">
    <property type="component" value="Unassembled WGS sequence"/>
</dbReference>
<evidence type="ECO:0000313" key="3">
    <source>
        <dbReference type="Proteomes" id="UP001497382"/>
    </source>
</evidence>
<feature type="region of interest" description="Disordered" evidence="1">
    <location>
        <begin position="129"/>
        <end position="165"/>
    </location>
</feature>
<evidence type="ECO:0000313" key="2">
    <source>
        <dbReference type="EMBL" id="CAL1265158.1"/>
    </source>
</evidence>
<evidence type="ECO:0000256" key="1">
    <source>
        <dbReference type="SAM" id="MobiDB-lite"/>
    </source>
</evidence>
<feature type="compositionally biased region" description="Basic and acidic residues" evidence="1">
    <location>
        <begin position="38"/>
        <end position="52"/>
    </location>
</feature>
<dbReference type="AlphaFoldDB" id="A0AAV1Z0S4"/>
<feature type="non-terminal residue" evidence="2">
    <location>
        <position position="1"/>
    </location>
</feature>
<gene>
    <name evidence="2" type="ORF">LARSCL_LOCUS2374</name>
</gene>
<protein>
    <submittedName>
        <fullName evidence="2">Uncharacterized protein</fullName>
    </submittedName>
</protein>